<evidence type="ECO:0000256" key="1">
    <source>
        <dbReference type="SAM" id="MobiDB-lite"/>
    </source>
</evidence>
<feature type="domain" description="SHOCT" evidence="3">
    <location>
        <begin position="63"/>
        <end position="86"/>
    </location>
</feature>
<feature type="region of interest" description="Disordered" evidence="1">
    <location>
        <begin position="37"/>
        <end position="62"/>
    </location>
</feature>
<reference evidence="4 5" key="1">
    <citation type="submission" date="2014-09" db="EMBL/GenBank/DDBJ databases">
        <title>High-quality draft genome sequence of Kocuria marina SO9-6, an actinobacterium isolated from a copper mine.</title>
        <authorList>
            <person name="Castro D.B."/>
            <person name="Pereira L.B."/>
            <person name="Silva M.V."/>
            <person name="Silva B.P."/>
            <person name="Zanardi B.R."/>
            <person name="Carlos C."/>
            <person name="Belgini D.R."/>
            <person name="Limache E.G."/>
            <person name="Lacerda G.V."/>
            <person name="Nery M.B."/>
            <person name="Gomes M.B."/>
            <person name="Souza S."/>
            <person name="Silva T.M."/>
            <person name="Rodrigues V.D."/>
            <person name="Paulino L.C."/>
            <person name="Vicentini R."/>
            <person name="Ferraz L.F."/>
            <person name="Ottoboni L.M."/>
        </authorList>
    </citation>
    <scope>NUCLEOTIDE SEQUENCE [LARGE SCALE GENOMIC DNA]</scope>
    <source>
        <strain evidence="4 5">SO9-6</strain>
    </source>
</reference>
<evidence type="ECO:0000256" key="2">
    <source>
        <dbReference type="SAM" id="Phobius"/>
    </source>
</evidence>
<dbReference type="InterPro" id="IPR018649">
    <property type="entry name" value="SHOCT"/>
</dbReference>
<accession>A0A0B0DD81</accession>
<evidence type="ECO:0000313" key="5">
    <source>
        <dbReference type="Proteomes" id="UP000030664"/>
    </source>
</evidence>
<dbReference type="eggNOG" id="COG3462">
    <property type="taxonomic scope" value="Bacteria"/>
</dbReference>
<feature type="transmembrane region" description="Helical" evidence="2">
    <location>
        <begin position="12"/>
        <end position="36"/>
    </location>
</feature>
<name>A0A0B0DD81_9MICC</name>
<dbReference type="EMBL" id="JROM01000017">
    <property type="protein sequence ID" value="KHE74730.1"/>
    <property type="molecule type" value="Genomic_DNA"/>
</dbReference>
<comment type="caution">
    <text evidence="4">The sequence shown here is derived from an EMBL/GenBank/DDBJ whole genome shotgun (WGS) entry which is preliminary data.</text>
</comment>
<sequence length="91" mass="9886">MMWGDGMGGGMGWAWLFWILLIVGVVVLVVVLVKAFTGGTGGGTRQGGYAAPPTGAGPRRSREILEERYARGEISTEEYRERLRTLDEGGR</sequence>
<dbReference type="RefSeq" id="WP_019310374.1">
    <property type="nucleotide sequence ID" value="NZ_JAQDPS010000025.1"/>
</dbReference>
<keyword evidence="2" id="KW-0812">Transmembrane</keyword>
<proteinExistence type="predicted"/>
<dbReference type="STRING" id="223184.AS25_05550"/>
<protein>
    <recommendedName>
        <fullName evidence="3">SHOCT domain-containing protein</fullName>
    </recommendedName>
</protein>
<dbReference type="Proteomes" id="UP000030664">
    <property type="component" value="Unassembled WGS sequence"/>
</dbReference>
<dbReference type="AlphaFoldDB" id="A0A0B0DD81"/>
<keyword evidence="2" id="KW-0472">Membrane</keyword>
<dbReference type="Pfam" id="PF09851">
    <property type="entry name" value="SHOCT"/>
    <property type="match status" value="1"/>
</dbReference>
<gene>
    <name evidence="4" type="ORF">AS25_05550</name>
</gene>
<feature type="compositionally biased region" description="Low complexity" evidence="1">
    <location>
        <begin position="47"/>
        <end position="58"/>
    </location>
</feature>
<organism evidence="4 5">
    <name type="scientific">Kocuria marina</name>
    <dbReference type="NCBI Taxonomy" id="223184"/>
    <lineage>
        <taxon>Bacteria</taxon>
        <taxon>Bacillati</taxon>
        <taxon>Actinomycetota</taxon>
        <taxon>Actinomycetes</taxon>
        <taxon>Micrococcales</taxon>
        <taxon>Micrococcaceae</taxon>
        <taxon>Kocuria</taxon>
    </lineage>
</organism>
<evidence type="ECO:0000259" key="3">
    <source>
        <dbReference type="Pfam" id="PF09851"/>
    </source>
</evidence>
<keyword evidence="2" id="KW-1133">Transmembrane helix</keyword>
<evidence type="ECO:0000313" key="4">
    <source>
        <dbReference type="EMBL" id="KHE74730.1"/>
    </source>
</evidence>